<feature type="binding site" evidence="9">
    <location>
        <position position="93"/>
    </location>
    <ligand>
        <name>Mg(2+)</name>
        <dbReference type="ChEBI" id="CHEBI:18420"/>
    </ligand>
</feature>
<comment type="pathway">
    <text evidence="1 9 11">Cofactor biosynthesis; thiamine diphosphate biosynthesis; thiamine phosphate from 4-amino-2-methyl-5-diphosphomethylpyrimidine and 4-methyl-5-(2-phosphoethyl)-thiazole: step 1/1.</text>
</comment>
<evidence type="ECO:0000256" key="2">
    <source>
        <dbReference type="ARBA" id="ARBA00022679"/>
    </source>
</evidence>
<evidence type="ECO:0000256" key="9">
    <source>
        <dbReference type="HAMAP-Rule" id="MF_00097"/>
    </source>
</evidence>
<evidence type="ECO:0000256" key="4">
    <source>
        <dbReference type="ARBA" id="ARBA00022842"/>
    </source>
</evidence>
<comment type="catalytic activity">
    <reaction evidence="8 9 10">
        <text>2-[(2R,5Z)-2-carboxy-4-methylthiazol-5(2H)-ylidene]ethyl phosphate + 4-amino-2-methyl-5-(diphosphooxymethyl)pyrimidine + 2 H(+) = thiamine phosphate + CO2 + diphosphate</text>
        <dbReference type="Rhea" id="RHEA:47844"/>
        <dbReference type="ChEBI" id="CHEBI:15378"/>
        <dbReference type="ChEBI" id="CHEBI:16526"/>
        <dbReference type="ChEBI" id="CHEBI:33019"/>
        <dbReference type="ChEBI" id="CHEBI:37575"/>
        <dbReference type="ChEBI" id="CHEBI:57841"/>
        <dbReference type="ChEBI" id="CHEBI:62899"/>
        <dbReference type="EC" id="2.5.1.3"/>
    </reaction>
</comment>
<dbReference type="InterPro" id="IPR036206">
    <property type="entry name" value="ThiamineP_synth_sf"/>
</dbReference>
<dbReference type="SUPFAM" id="SSF51391">
    <property type="entry name" value="Thiamin phosphate synthase"/>
    <property type="match status" value="1"/>
</dbReference>
<evidence type="ECO:0000256" key="3">
    <source>
        <dbReference type="ARBA" id="ARBA00022723"/>
    </source>
</evidence>
<protein>
    <recommendedName>
        <fullName evidence="9">Thiamine-phosphate synthase</fullName>
        <shortName evidence="9">TP synthase</shortName>
        <shortName evidence="9">TPS</shortName>
        <ecNumber evidence="9">2.5.1.3</ecNumber>
    </recommendedName>
    <alternativeName>
        <fullName evidence="9">Thiamine-phosphate pyrophosphorylase</fullName>
        <shortName evidence="9">TMP pyrophosphorylase</shortName>
        <shortName evidence="9">TMP-PPase</shortName>
    </alternativeName>
</protein>
<keyword evidence="14" id="KW-1185">Reference proteome</keyword>
<evidence type="ECO:0000256" key="10">
    <source>
        <dbReference type="RuleBase" id="RU003826"/>
    </source>
</evidence>
<dbReference type="InterPro" id="IPR022998">
    <property type="entry name" value="ThiamineP_synth_TenI"/>
</dbReference>
<feature type="domain" description="Thiamine phosphate synthase/TenI" evidence="12">
    <location>
        <begin position="9"/>
        <end position="192"/>
    </location>
</feature>
<comment type="caution">
    <text evidence="13">The sequence shown here is derived from an EMBL/GenBank/DDBJ whole genome shotgun (WGS) entry which is preliminary data.</text>
</comment>
<feature type="binding site" evidence="9">
    <location>
        <position position="140"/>
    </location>
    <ligand>
        <name>4-amino-2-methyl-5-(diphosphooxymethyl)pyrimidine</name>
        <dbReference type="ChEBI" id="CHEBI:57841"/>
    </ligand>
</feature>
<accession>A0A0V8JPX4</accession>
<feature type="binding site" evidence="9">
    <location>
        <begin position="137"/>
        <end position="139"/>
    </location>
    <ligand>
        <name>2-[(2R,5Z)-2-carboxy-4-methylthiazol-5(2H)-ylidene]ethyl phosphate</name>
        <dbReference type="ChEBI" id="CHEBI:62899"/>
    </ligand>
</feature>
<dbReference type="GO" id="GO:0009228">
    <property type="term" value="P:thiamine biosynthetic process"/>
    <property type="evidence" value="ECO:0007669"/>
    <property type="project" value="UniProtKB-KW"/>
</dbReference>
<feature type="binding site" evidence="9">
    <location>
        <position position="74"/>
    </location>
    <ligand>
        <name>Mg(2+)</name>
        <dbReference type="ChEBI" id="CHEBI:18420"/>
    </ligand>
</feature>
<comment type="catalytic activity">
    <reaction evidence="7 9 10">
        <text>2-(2-carboxy-4-methylthiazol-5-yl)ethyl phosphate + 4-amino-2-methyl-5-(diphosphooxymethyl)pyrimidine + 2 H(+) = thiamine phosphate + CO2 + diphosphate</text>
        <dbReference type="Rhea" id="RHEA:47848"/>
        <dbReference type="ChEBI" id="CHEBI:15378"/>
        <dbReference type="ChEBI" id="CHEBI:16526"/>
        <dbReference type="ChEBI" id="CHEBI:33019"/>
        <dbReference type="ChEBI" id="CHEBI:37575"/>
        <dbReference type="ChEBI" id="CHEBI:57841"/>
        <dbReference type="ChEBI" id="CHEBI:62890"/>
        <dbReference type="EC" id="2.5.1.3"/>
    </reaction>
</comment>
<comment type="cofactor">
    <cofactor evidence="9">
        <name>Mg(2+)</name>
        <dbReference type="ChEBI" id="CHEBI:18420"/>
    </cofactor>
    <text evidence="9">Binds 1 Mg(2+) ion per subunit.</text>
</comment>
<evidence type="ECO:0000256" key="1">
    <source>
        <dbReference type="ARBA" id="ARBA00005165"/>
    </source>
</evidence>
<feature type="binding site" evidence="9">
    <location>
        <position position="111"/>
    </location>
    <ligand>
        <name>4-amino-2-methyl-5-(diphosphooxymethyl)pyrimidine</name>
        <dbReference type="ChEBI" id="CHEBI:57841"/>
    </ligand>
</feature>
<comment type="similarity">
    <text evidence="9 10">Belongs to the thiamine-phosphate synthase family.</text>
</comment>
<dbReference type="RefSeq" id="WP_025910533.1">
    <property type="nucleotide sequence ID" value="NZ_KQ758631.1"/>
</dbReference>
<comment type="function">
    <text evidence="9">Condenses 4-methyl-5-(beta-hydroxyethyl)thiazole monophosphate (THZ-P) and 2-methyl-4-amino-5-hydroxymethyl pyrimidine pyrophosphate (HMP-PP) to form thiamine monophosphate (TMP).</text>
</comment>
<evidence type="ECO:0000313" key="14">
    <source>
        <dbReference type="Proteomes" id="UP000053681"/>
    </source>
</evidence>
<feature type="binding site" evidence="9">
    <location>
        <position position="169"/>
    </location>
    <ligand>
        <name>2-[(2R,5Z)-2-carboxy-4-methylthiazol-5(2H)-ylidene]ethyl phosphate</name>
        <dbReference type="ChEBI" id="CHEBI:62899"/>
    </ligand>
</feature>
<dbReference type="Gene3D" id="3.20.20.70">
    <property type="entry name" value="Aldolase class I"/>
    <property type="match status" value="1"/>
</dbReference>
<dbReference type="GO" id="GO:0009229">
    <property type="term" value="P:thiamine diphosphate biosynthetic process"/>
    <property type="evidence" value="ECO:0007669"/>
    <property type="project" value="UniProtKB-UniRule"/>
</dbReference>
<feature type="binding site" evidence="9">
    <location>
        <position position="73"/>
    </location>
    <ligand>
        <name>4-amino-2-methyl-5-(diphosphooxymethyl)pyrimidine</name>
        <dbReference type="ChEBI" id="CHEBI:57841"/>
    </ligand>
</feature>
<name>A0A0V8JPX4_9BACI</name>
<dbReference type="AlphaFoldDB" id="A0A0V8JPX4"/>
<dbReference type="InterPro" id="IPR034291">
    <property type="entry name" value="TMP_synthase"/>
</dbReference>
<feature type="binding site" evidence="9">
    <location>
        <begin position="189"/>
        <end position="190"/>
    </location>
    <ligand>
        <name>2-[(2R,5Z)-2-carboxy-4-methylthiazol-5(2H)-ylidene]ethyl phosphate</name>
        <dbReference type="ChEBI" id="CHEBI:62899"/>
    </ligand>
</feature>
<evidence type="ECO:0000256" key="8">
    <source>
        <dbReference type="ARBA" id="ARBA00047883"/>
    </source>
</evidence>
<dbReference type="InterPro" id="IPR013785">
    <property type="entry name" value="Aldolase_TIM"/>
</dbReference>
<dbReference type="PANTHER" id="PTHR20857">
    <property type="entry name" value="THIAMINE-PHOSPHATE PYROPHOSPHORYLASE"/>
    <property type="match status" value="1"/>
</dbReference>
<dbReference type="Pfam" id="PF02581">
    <property type="entry name" value="TMP-TENI"/>
    <property type="match status" value="1"/>
</dbReference>
<gene>
    <name evidence="9 13" type="primary">thiE</name>
    <name evidence="13" type="ORF">AS180_04380</name>
</gene>
<evidence type="ECO:0000259" key="12">
    <source>
        <dbReference type="Pfam" id="PF02581"/>
    </source>
</evidence>
<dbReference type="GO" id="GO:0004789">
    <property type="term" value="F:thiamine-phosphate diphosphorylase activity"/>
    <property type="evidence" value="ECO:0007669"/>
    <property type="project" value="UniProtKB-UniRule"/>
</dbReference>
<sequence length="210" mass="22866">MNIKEYLKVYFIMGSNNCKGDPRVVLKEAIAGGITMFQFREKGEGALQGKEKYQLAYDLQQICKQHEVPFIVNDDVDLAIKLGADGIHIGQEDEKAYIVKEKAPHQLIGVSVHSIEELQQAIKDKADYVGMGPVFPTTTKTDTKAVQGTNLIQQARQQKIDFPIVGIGGITAENAEKVIQGGADGISIITAISLAMSPKQAAEQLLQAVK</sequence>
<dbReference type="Proteomes" id="UP000053681">
    <property type="component" value="Unassembled WGS sequence"/>
</dbReference>
<proteinExistence type="inferred from homology"/>
<reference evidence="13 14" key="1">
    <citation type="submission" date="2015-11" db="EMBL/GenBank/DDBJ databases">
        <title>Bacillus caseinolyticus sp nov.</title>
        <authorList>
            <person name="Dastager S.G."/>
            <person name="Mawlankar R."/>
        </authorList>
    </citation>
    <scope>NUCLEOTIDE SEQUENCE [LARGE SCALE GENOMIC DNA]</scope>
    <source>
        <strain evidence="13 14">SGD-V-76</strain>
    </source>
</reference>
<feature type="binding site" evidence="9">
    <location>
        <begin position="38"/>
        <end position="42"/>
    </location>
    <ligand>
        <name>4-amino-2-methyl-5-(diphosphooxymethyl)pyrimidine</name>
        <dbReference type="ChEBI" id="CHEBI:57841"/>
    </ligand>
</feature>
<dbReference type="GO" id="GO:0005737">
    <property type="term" value="C:cytoplasm"/>
    <property type="evidence" value="ECO:0007669"/>
    <property type="project" value="TreeGrafter"/>
</dbReference>
<dbReference type="HAMAP" id="MF_00097">
    <property type="entry name" value="TMP_synthase"/>
    <property type="match status" value="1"/>
</dbReference>
<evidence type="ECO:0000256" key="5">
    <source>
        <dbReference type="ARBA" id="ARBA00022977"/>
    </source>
</evidence>
<evidence type="ECO:0000313" key="13">
    <source>
        <dbReference type="EMBL" id="KSU89092.1"/>
    </source>
</evidence>
<dbReference type="FunFam" id="3.20.20.70:FF:000096">
    <property type="entry name" value="Thiamine-phosphate synthase"/>
    <property type="match status" value="1"/>
</dbReference>
<keyword evidence="2 9" id="KW-0808">Transferase</keyword>
<keyword evidence="4 9" id="KW-0460">Magnesium</keyword>
<keyword evidence="5 9" id="KW-0784">Thiamine biosynthesis</keyword>
<evidence type="ECO:0000256" key="11">
    <source>
        <dbReference type="RuleBase" id="RU004253"/>
    </source>
</evidence>
<dbReference type="CDD" id="cd00564">
    <property type="entry name" value="TMP_TenI"/>
    <property type="match status" value="1"/>
</dbReference>
<dbReference type="PANTHER" id="PTHR20857:SF15">
    <property type="entry name" value="THIAMINE-PHOSPHATE SYNTHASE"/>
    <property type="match status" value="1"/>
</dbReference>
<dbReference type="EMBL" id="LNQP01000011">
    <property type="protein sequence ID" value="KSU89092.1"/>
    <property type="molecule type" value="Genomic_DNA"/>
</dbReference>
<dbReference type="GO" id="GO:0000287">
    <property type="term" value="F:magnesium ion binding"/>
    <property type="evidence" value="ECO:0007669"/>
    <property type="project" value="UniProtKB-UniRule"/>
</dbReference>
<comment type="catalytic activity">
    <reaction evidence="6 9 10">
        <text>4-methyl-5-(2-phosphooxyethyl)-thiazole + 4-amino-2-methyl-5-(diphosphooxymethyl)pyrimidine + H(+) = thiamine phosphate + diphosphate</text>
        <dbReference type="Rhea" id="RHEA:22328"/>
        <dbReference type="ChEBI" id="CHEBI:15378"/>
        <dbReference type="ChEBI" id="CHEBI:33019"/>
        <dbReference type="ChEBI" id="CHEBI:37575"/>
        <dbReference type="ChEBI" id="CHEBI:57841"/>
        <dbReference type="ChEBI" id="CHEBI:58296"/>
        <dbReference type="EC" id="2.5.1.3"/>
    </reaction>
</comment>
<keyword evidence="3 9" id="KW-0479">Metal-binding</keyword>
<evidence type="ECO:0000256" key="7">
    <source>
        <dbReference type="ARBA" id="ARBA00047851"/>
    </source>
</evidence>
<dbReference type="EC" id="2.5.1.3" evidence="9"/>
<dbReference type="NCBIfam" id="TIGR00693">
    <property type="entry name" value="thiE"/>
    <property type="match status" value="1"/>
</dbReference>
<evidence type="ECO:0000256" key="6">
    <source>
        <dbReference type="ARBA" id="ARBA00047334"/>
    </source>
</evidence>
<organism evidence="13 14">
    <name type="scientific">Priestia veravalensis</name>
    <dbReference type="NCBI Taxonomy" id="1414648"/>
    <lineage>
        <taxon>Bacteria</taxon>
        <taxon>Bacillati</taxon>
        <taxon>Bacillota</taxon>
        <taxon>Bacilli</taxon>
        <taxon>Bacillales</taxon>
        <taxon>Bacillaceae</taxon>
        <taxon>Priestia</taxon>
    </lineage>
</organism>
<dbReference type="UniPathway" id="UPA00060">
    <property type="reaction ID" value="UER00141"/>
</dbReference>